<keyword evidence="6" id="KW-0325">Glycoprotein</keyword>
<dbReference type="InterPro" id="IPR051697">
    <property type="entry name" value="Patched_domain-protein"/>
</dbReference>
<evidence type="ECO:0000313" key="11">
    <source>
        <dbReference type="WBParaSite" id="ASIM_0001156001-mRNA-1"/>
    </source>
</evidence>
<comment type="similarity">
    <text evidence="2">Belongs to the patched family.</text>
</comment>
<feature type="domain" description="SSD" evidence="8">
    <location>
        <begin position="316"/>
        <end position="498"/>
    </location>
</feature>
<dbReference type="PANTHER" id="PTHR10796:SF104">
    <property type="entry name" value="SSD DOMAIN-CONTAINING PROTEIN"/>
    <property type="match status" value="1"/>
</dbReference>
<name>A0A0M3JU17_ANISI</name>
<feature type="transmembrane region" description="Helical" evidence="7">
    <location>
        <begin position="378"/>
        <end position="398"/>
    </location>
</feature>
<feature type="transmembrane region" description="Helical" evidence="7">
    <location>
        <begin position="547"/>
        <end position="568"/>
    </location>
</feature>
<feature type="transmembrane region" description="Helical" evidence="7">
    <location>
        <begin position="752"/>
        <end position="771"/>
    </location>
</feature>
<evidence type="ECO:0000313" key="10">
    <source>
        <dbReference type="Proteomes" id="UP000267096"/>
    </source>
</evidence>
<dbReference type="OrthoDB" id="10520785at2759"/>
<evidence type="ECO:0000256" key="4">
    <source>
        <dbReference type="ARBA" id="ARBA00022989"/>
    </source>
</evidence>
<evidence type="ECO:0000256" key="1">
    <source>
        <dbReference type="ARBA" id="ARBA00004141"/>
    </source>
</evidence>
<dbReference type="Gene3D" id="1.20.1640.10">
    <property type="entry name" value="Multidrug efflux transporter AcrB transmembrane domain"/>
    <property type="match status" value="2"/>
</dbReference>
<evidence type="ECO:0000256" key="3">
    <source>
        <dbReference type="ARBA" id="ARBA00022692"/>
    </source>
</evidence>
<dbReference type="InterPro" id="IPR003392">
    <property type="entry name" value="PTHD_SSD"/>
</dbReference>
<feature type="transmembrane region" description="Helical" evidence="7">
    <location>
        <begin position="319"/>
        <end position="338"/>
    </location>
</feature>
<feature type="transmembrane region" description="Helical" evidence="7">
    <location>
        <begin position="37"/>
        <end position="57"/>
    </location>
</feature>
<dbReference type="AlphaFoldDB" id="A0A0M3JU17"/>
<comment type="subcellular location">
    <subcellularLocation>
        <location evidence="1">Membrane</location>
        <topology evidence="1">Multi-pass membrane protein</topology>
    </subcellularLocation>
</comment>
<keyword evidence="5 7" id="KW-0472">Membrane</keyword>
<evidence type="ECO:0000256" key="7">
    <source>
        <dbReference type="SAM" id="Phobius"/>
    </source>
</evidence>
<feature type="transmembrane region" description="Helical" evidence="7">
    <location>
        <begin position="473"/>
        <end position="498"/>
    </location>
</feature>
<accession>A0A0M3JU17</accession>
<dbReference type="Proteomes" id="UP000267096">
    <property type="component" value="Unassembled WGS sequence"/>
</dbReference>
<dbReference type="GO" id="GO:0018996">
    <property type="term" value="P:molting cycle, collagen and cuticulin-based cuticle"/>
    <property type="evidence" value="ECO:0007669"/>
    <property type="project" value="TreeGrafter"/>
</dbReference>
<protein>
    <submittedName>
        <fullName evidence="11">SSD domain-containing protein</fullName>
    </submittedName>
</protein>
<keyword evidence="3 7" id="KW-0812">Transmembrane</keyword>
<evidence type="ECO:0000313" key="9">
    <source>
        <dbReference type="EMBL" id="VDK44382.1"/>
    </source>
</evidence>
<organism evidence="11">
    <name type="scientific">Anisakis simplex</name>
    <name type="common">Herring worm</name>
    <dbReference type="NCBI Taxonomy" id="6269"/>
    <lineage>
        <taxon>Eukaryota</taxon>
        <taxon>Metazoa</taxon>
        <taxon>Ecdysozoa</taxon>
        <taxon>Nematoda</taxon>
        <taxon>Chromadorea</taxon>
        <taxon>Rhabditida</taxon>
        <taxon>Spirurina</taxon>
        <taxon>Ascaridomorpha</taxon>
        <taxon>Ascaridoidea</taxon>
        <taxon>Anisakidae</taxon>
        <taxon>Anisakis</taxon>
        <taxon>Anisakis simplex complex</taxon>
    </lineage>
</organism>
<feature type="transmembrane region" description="Helical" evidence="7">
    <location>
        <begin position="777"/>
        <end position="800"/>
    </location>
</feature>
<reference evidence="11" key="1">
    <citation type="submission" date="2017-02" db="UniProtKB">
        <authorList>
            <consortium name="WormBaseParasite"/>
        </authorList>
    </citation>
    <scope>IDENTIFICATION</scope>
</reference>
<dbReference type="Pfam" id="PF02460">
    <property type="entry name" value="Patched"/>
    <property type="match status" value="1"/>
</dbReference>
<dbReference type="GO" id="GO:0005886">
    <property type="term" value="C:plasma membrane"/>
    <property type="evidence" value="ECO:0007669"/>
    <property type="project" value="TreeGrafter"/>
</dbReference>
<evidence type="ECO:0000256" key="5">
    <source>
        <dbReference type="ARBA" id="ARBA00023136"/>
    </source>
</evidence>
<dbReference type="PANTHER" id="PTHR10796">
    <property type="entry name" value="PATCHED-RELATED"/>
    <property type="match status" value="1"/>
</dbReference>
<sequence>MRSSRSTSSSSTLNAFATEWIAKMFYRIGYHIGRQPTAYLVACLLITALIACGNIYAKESSSTKDFVPTDAQSLVEIREAERFFGVDGGQIFRINVLAFAADNGSLTRTDVALQLIDFVETSTGEIRIFDDTIRYSNNNADGDDFDSNDEDDSGVFLLDDKMNFFLSTSDQKLNGTMNRSKTMDDTLAIERLSSSSFHTFRDFCEPYCDTNAALTIALKASIVGRDPLEYPISHVFGTEINIANNVFNIDFNETTGYIDSFRKAMLVYLLVLPPGDNSFGLKWEQALNLNAKNYEKLKLMIWSNALLEREAKEVAKRTAPSIIITIALLGAFFVLTSFREEPIQSKPWESLCEMVIPLLGLVTTFGMLSFLGIQYQSILVATLFLVLAVCTDDGFIMLRAWDSALHGEPGLMKVKNSCIDLANVGHLCELISVERRTAIMLKTSGPAITITTLTNALSFSIGIFSRTPAIQTFCLYTTVAVLACFVYQVILYSAILAFSAHRENSRRRAFLCCFRSDKPKRRQWIVELNKFYNRLVDMWVNVVVWKYTKWILSVALIAYWCTSVYGMTKMRYDLTADKLALPDSEFIVYQREQDQAWTEMQLLTVLVTKPGNLLKGSEMRKLKNLLDDFENASFSYGHSSTLFWLPSYMDFIAEISDGFTYTELPDFLDTAGFKHWRPLLRLNETACINNQPECIQEYAFMTGFTSVTHFYDRVPLLNEWRQIASKYADLGILPYNDVNAFVDLSAKTRSTVLSSALASFVCISIACFIVIPHLTTVFIAVLTVISINIGVFGFLALIGVDLDPLSMASLLMAVGFSVDYTAHIGYHYCRIDTNVSRVLITN</sequence>
<dbReference type="WBParaSite" id="ASIM_0001156001-mRNA-1">
    <property type="protein sequence ID" value="ASIM_0001156001-mRNA-1"/>
    <property type="gene ID" value="ASIM_0001156001"/>
</dbReference>
<keyword evidence="10" id="KW-1185">Reference proteome</keyword>
<proteinExistence type="inferred from homology"/>
<reference evidence="9 10" key="2">
    <citation type="submission" date="2018-11" db="EMBL/GenBank/DDBJ databases">
        <authorList>
            <consortium name="Pathogen Informatics"/>
        </authorList>
    </citation>
    <scope>NUCLEOTIDE SEQUENCE [LARGE SCALE GENOMIC DNA]</scope>
</reference>
<dbReference type="PROSITE" id="PS50156">
    <property type="entry name" value="SSD"/>
    <property type="match status" value="1"/>
</dbReference>
<evidence type="ECO:0000256" key="6">
    <source>
        <dbReference type="ARBA" id="ARBA00023180"/>
    </source>
</evidence>
<dbReference type="EMBL" id="UYRR01031042">
    <property type="protein sequence ID" value="VDK44382.1"/>
    <property type="molecule type" value="Genomic_DNA"/>
</dbReference>
<dbReference type="GO" id="GO:0030659">
    <property type="term" value="C:cytoplasmic vesicle membrane"/>
    <property type="evidence" value="ECO:0007669"/>
    <property type="project" value="TreeGrafter"/>
</dbReference>
<dbReference type="GO" id="GO:0006897">
    <property type="term" value="P:endocytosis"/>
    <property type="evidence" value="ECO:0007669"/>
    <property type="project" value="TreeGrafter"/>
</dbReference>
<dbReference type="InterPro" id="IPR000731">
    <property type="entry name" value="SSD"/>
</dbReference>
<dbReference type="SUPFAM" id="SSF82866">
    <property type="entry name" value="Multidrug efflux transporter AcrB transmembrane domain"/>
    <property type="match status" value="2"/>
</dbReference>
<evidence type="ECO:0000259" key="8">
    <source>
        <dbReference type="PROSITE" id="PS50156"/>
    </source>
</evidence>
<evidence type="ECO:0000256" key="2">
    <source>
        <dbReference type="ARBA" id="ARBA00005585"/>
    </source>
</evidence>
<keyword evidence="4 7" id="KW-1133">Transmembrane helix</keyword>
<gene>
    <name evidence="9" type="ORF">ASIM_LOCUS11118</name>
</gene>